<feature type="binding site" evidence="8">
    <location>
        <position position="308"/>
    </location>
    <ligand>
        <name>Zn(2+)</name>
        <dbReference type="ChEBI" id="CHEBI:29105"/>
        <label>2</label>
    </ligand>
</feature>
<dbReference type="SUPFAM" id="SSF53187">
    <property type="entry name" value="Zn-dependent exopeptidases"/>
    <property type="match status" value="1"/>
</dbReference>
<evidence type="ECO:0000256" key="3">
    <source>
        <dbReference type="ARBA" id="ARBA00022670"/>
    </source>
</evidence>
<dbReference type="GO" id="GO:0006508">
    <property type="term" value="P:proteolysis"/>
    <property type="evidence" value="ECO:0007669"/>
    <property type="project" value="UniProtKB-KW"/>
</dbReference>
<accession>B9K9R1</accession>
<dbReference type="Gene3D" id="3.40.630.10">
    <property type="entry name" value="Zn peptidases"/>
    <property type="match status" value="1"/>
</dbReference>
<dbReference type="PANTHER" id="PTHR32481:SF5">
    <property type="entry name" value="ENDOGLUCANASE"/>
    <property type="match status" value="1"/>
</dbReference>
<evidence type="ECO:0000313" key="10">
    <source>
        <dbReference type="Proteomes" id="UP000000445"/>
    </source>
</evidence>
<keyword evidence="5" id="KW-0378">Hydrolase</keyword>
<keyword evidence="4 8" id="KW-0479">Metal-binding</keyword>
<dbReference type="EMBL" id="CP000916">
    <property type="protein sequence ID" value="ACM23694.1"/>
    <property type="molecule type" value="Genomic_DNA"/>
</dbReference>
<evidence type="ECO:0000256" key="5">
    <source>
        <dbReference type="ARBA" id="ARBA00022801"/>
    </source>
</evidence>
<feature type="binding site" evidence="8">
    <location>
        <position position="167"/>
    </location>
    <ligand>
        <name>Zn(2+)</name>
        <dbReference type="ChEBI" id="CHEBI:29105"/>
        <label>2</label>
    </ligand>
</feature>
<dbReference type="Gene3D" id="2.40.30.40">
    <property type="entry name" value="Peptidase M42, domain 2"/>
    <property type="match status" value="1"/>
</dbReference>
<proteinExistence type="inferred from homology"/>
<dbReference type="HOGENOM" id="CLU_047249_1_0_0"/>
<dbReference type="InterPro" id="IPR023367">
    <property type="entry name" value="Peptidase_M42_dom2"/>
</dbReference>
<dbReference type="InterPro" id="IPR051464">
    <property type="entry name" value="Peptidase_M42_aminopept"/>
</dbReference>
<dbReference type="PIRSF" id="PIRSF001123">
    <property type="entry name" value="PepA_GA"/>
    <property type="match status" value="1"/>
</dbReference>
<evidence type="ECO:0000313" key="9">
    <source>
        <dbReference type="EMBL" id="ACM23694.1"/>
    </source>
</evidence>
<dbReference type="InterPro" id="IPR008007">
    <property type="entry name" value="Peptidase_M42"/>
</dbReference>
<dbReference type="KEGG" id="tna:CTN_1518"/>
<protein>
    <submittedName>
        <fullName evidence="9">Endoglucanase</fullName>
    </submittedName>
</protein>
<dbReference type="STRING" id="309803.CTN_1518"/>
<dbReference type="AlphaFoldDB" id="B9K9R1"/>
<feature type="binding site" evidence="8">
    <location>
        <position position="167"/>
    </location>
    <ligand>
        <name>Zn(2+)</name>
        <dbReference type="ChEBI" id="CHEBI:29105"/>
        <label>1</label>
    </ligand>
</feature>
<sequence length="340" mass="37566">MMYLRELSTMAGVSGDEERVREFIRSKIENFVDDLFVDRMGNLIAFKKGKNSSRRLLVSAHMDEVGLIVSKIEKDGKVAFLPVGGVDPRILPGKVVQVKDLKGVIGYRPVHLQNEEAKTPPKFENLRIDFGFSSKEEAEKHISVGDYVAFVSDYVEGNGRATGKAFDDRAGCSLLMDILEEGVEPACDTYFAFTVQEETGLRGSAVVVEQIKPDCALVVETTTAGDNPELEKQRWATHLGDGPAITFYHRGYVIPGKIFQTIVDTAKTMGIPFQMKRRSAGGTDAARYARTAYGVPAGVVSVPARYIHSPQSVLDLNDYRNTMKLVKVLVEEGKIVEVIR</sequence>
<keyword evidence="3" id="KW-0645">Protease</keyword>
<feature type="binding site" evidence="8">
    <location>
        <position position="198"/>
    </location>
    <ligand>
        <name>Zn(2+)</name>
        <dbReference type="ChEBI" id="CHEBI:29105"/>
        <label>2</label>
    </ligand>
</feature>
<evidence type="ECO:0000256" key="7">
    <source>
        <dbReference type="PIRSR" id="PIRSR001123-1"/>
    </source>
</evidence>
<evidence type="ECO:0000256" key="4">
    <source>
        <dbReference type="ARBA" id="ARBA00022723"/>
    </source>
</evidence>
<keyword evidence="2" id="KW-0031">Aminopeptidase</keyword>
<evidence type="ECO:0000256" key="1">
    <source>
        <dbReference type="ARBA" id="ARBA00006272"/>
    </source>
</evidence>
<organism evidence="9 10">
    <name type="scientific">Thermotoga neapolitana (strain ATCC 49049 / DSM 4359 / NBRC 107923 / NS-E)</name>
    <dbReference type="NCBI Taxonomy" id="309803"/>
    <lineage>
        <taxon>Bacteria</taxon>
        <taxon>Thermotogati</taxon>
        <taxon>Thermotogota</taxon>
        <taxon>Thermotogae</taxon>
        <taxon>Thermotogales</taxon>
        <taxon>Thermotogaceae</taxon>
        <taxon>Thermotoga</taxon>
    </lineage>
</organism>
<evidence type="ECO:0000256" key="2">
    <source>
        <dbReference type="ARBA" id="ARBA00022438"/>
    </source>
</evidence>
<evidence type="ECO:0000256" key="8">
    <source>
        <dbReference type="PIRSR" id="PIRSR001123-2"/>
    </source>
</evidence>
<dbReference type="GO" id="GO:0046872">
    <property type="term" value="F:metal ion binding"/>
    <property type="evidence" value="ECO:0007669"/>
    <property type="project" value="UniProtKB-UniRule"/>
</dbReference>
<dbReference type="SUPFAM" id="SSF101821">
    <property type="entry name" value="Aminopeptidase/glucanase lid domain"/>
    <property type="match status" value="1"/>
</dbReference>
<dbReference type="Pfam" id="PF05343">
    <property type="entry name" value="Peptidase_M42"/>
    <property type="match status" value="1"/>
</dbReference>
<evidence type="ECO:0000256" key="6">
    <source>
        <dbReference type="PIRNR" id="PIRNR001123"/>
    </source>
</evidence>
<comment type="cofactor">
    <cofactor evidence="8">
        <name>a divalent metal cation</name>
        <dbReference type="ChEBI" id="CHEBI:60240"/>
    </cofactor>
    <text evidence="8">Binds 2 divalent metal cations per subunit.</text>
</comment>
<dbReference type="PANTHER" id="PTHR32481">
    <property type="entry name" value="AMINOPEPTIDASE"/>
    <property type="match status" value="1"/>
</dbReference>
<feature type="binding site" evidence="8">
    <location>
        <position position="61"/>
    </location>
    <ligand>
        <name>Zn(2+)</name>
        <dbReference type="ChEBI" id="CHEBI:29105"/>
        <label>1</label>
    </ligand>
</feature>
<feature type="active site" description="Proton acceptor" evidence="7">
    <location>
        <position position="197"/>
    </location>
</feature>
<comment type="similarity">
    <text evidence="1 6">Belongs to the peptidase M42 family.</text>
</comment>
<reference evidence="9 10" key="1">
    <citation type="journal article" date="2009" name="Biosci. Biotechnol. Biochem.">
        <title>WeGAS: a web-based microbial genome annotation system.</title>
        <authorList>
            <person name="Lee D."/>
            <person name="Seo H."/>
            <person name="Park C."/>
            <person name="Park K."/>
        </authorList>
    </citation>
    <scope>NUCLEOTIDE SEQUENCE [LARGE SCALE GENOMIC DNA]</scope>
    <source>
        <strain evidence="10">ATCC 49049 / DSM 4359 / NBRC 107923 / NS-E</strain>
    </source>
</reference>
<feature type="binding site" evidence="8">
    <location>
        <position position="220"/>
    </location>
    <ligand>
        <name>Zn(2+)</name>
        <dbReference type="ChEBI" id="CHEBI:29105"/>
        <label>1</label>
    </ligand>
</feature>
<name>B9K9R1_THENN</name>
<dbReference type="eggNOG" id="COG1363">
    <property type="taxonomic scope" value="Bacteria"/>
</dbReference>
<keyword evidence="10" id="KW-1185">Reference proteome</keyword>
<dbReference type="GO" id="GO:0004177">
    <property type="term" value="F:aminopeptidase activity"/>
    <property type="evidence" value="ECO:0007669"/>
    <property type="project" value="UniProtKB-UniRule"/>
</dbReference>
<dbReference type="Proteomes" id="UP000000445">
    <property type="component" value="Chromosome"/>
</dbReference>
<gene>
    <name evidence="9" type="ordered locus">CTN_1518</name>
</gene>